<dbReference type="InterPro" id="IPR021353">
    <property type="entry name" value="DUF2972"/>
</dbReference>
<dbReference type="Proteomes" id="UP000292583">
    <property type="component" value="Unassembled WGS sequence"/>
</dbReference>
<sequence>MKNPLKSKSFKVLKEKGFKRWVLYRFVKLLKLYQRHIVLRFIRYLKPLPSNYKFIKHSYDVSGHGALNYFLFLCRLNRVRVYDRSNVKYTSANNRLKKDENFYLDFHFSGKSPFIPNFSHILNSTKILILTRDPISRFKTFINHGKSNDGKKIINLNDDLNEVFKILYLGKRRENEVKPSLKALKYWKNSNKTLNFNYYSNIKAFLESKKEFKIFYIDCKELDSKIAFNTMNKLAKILDFNPPNIKDKEKFEHKFWNKFAHLLPFNLLLDKKTFPYLSKDIRLNICEAKLSNTPPLYVA</sequence>
<organism evidence="1 2">
    <name type="scientific">Campylobacter novaezeelandiae</name>
    <dbReference type="NCBI Taxonomy" id="2267891"/>
    <lineage>
        <taxon>Bacteria</taxon>
        <taxon>Pseudomonadati</taxon>
        <taxon>Campylobacterota</taxon>
        <taxon>Epsilonproteobacteria</taxon>
        <taxon>Campylobacterales</taxon>
        <taxon>Campylobacteraceae</taxon>
        <taxon>Campylobacter</taxon>
    </lineage>
</organism>
<accession>A0A4Q9JV15</accession>
<dbReference type="Pfam" id="PF11186">
    <property type="entry name" value="DUF2972"/>
    <property type="match status" value="1"/>
</dbReference>
<evidence type="ECO:0000313" key="1">
    <source>
        <dbReference type="EMBL" id="TBR81803.1"/>
    </source>
</evidence>
<dbReference type="EMBL" id="QPGR01000003">
    <property type="protein sequence ID" value="TBR81803.1"/>
    <property type="molecule type" value="Genomic_DNA"/>
</dbReference>
<dbReference type="RefSeq" id="WP_131186483.1">
    <property type="nucleotide sequence ID" value="NZ_QPGR01000003.1"/>
</dbReference>
<evidence type="ECO:0000313" key="2">
    <source>
        <dbReference type="Proteomes" id="UP000292583"/>
    </source>
</evidence>
<name>A0A4Q9JV15_9BACT</name>
<dbReference type="AlphaFoldDB" id="A0A4Q9JV15"/>
<proteinExistence type="predicted"/>
<dbReference type="OrthoDB" id="5361165at2"/>
<protein>
    <submittedName>
        <fullName evidence="1">DUF2972 domain-containing protein</fullName>
    </submittedName>
</protein>
<keyword evidence="2" id="KW-1185">Reference proteome</keyword>
<gene>
    <name evidence="1" type="ORF">DU473_02685</name>
</gene>
<comment type="caution">
    <text evidence="1">The sequence shown here is derived from an EMBL/GenBank/DDBJ whole genome shotgun (WGS) entry which is preliminary data.</text>
</comment>
<reference evidence="1 2" key="1">
    <citation type="submission" date="2018-07" db="EMBL/GenBank/DDBJ databases">
        <title>Campylobacter zealandensis sp. nov., isolated from birds and water in New Zealand.</title>
        <authorList>
            <person name="Wilkinson D.A."/>
            <person name="Biggs P.J."/>
            <person name="French N.P."/>
            <person name="Midwinter A.C."/>
        </authorList>
    </citation>
    <scope>NUCLEOTIDE SEQUENCE [LARGE SCALE GENOMIC DNA]</scope>
    <source>
        <strain evidence="1 2">B423b</strain>
    </source>
</reference>